<dbReference type="EMBL" id="BAAAAF010000007">
    <property type="protein sequence ID" value="GAA0036187.1"/>
    <property type="molecule type" value="Genomic_DNA"/>
</dbReference>
<dbReference type="Proteomes" id="UP001498238">
    <property type="component" value="Unassembled WGS sequence"/>
</dbReference>
<accession>A0ABP3C8V2</accession>
<gene>
    <name evidence="1" type="ORF">NCCP602_21480</name>
</gene>
<evidence type="ECO:0000313" key="1">
    <source>
        <dbReference type="EMBL" id="GAA0036187.1"/>
    </source>
</evidence>
<sequence>MAVRCYIPTTLAALDEGLDTAIAVAPDIAVADLRPDDAEECEFAAMSIAAALAATEALGAEPPSPRVVVAYDAPETTSRRSLTDGFDLLTLETVETDRIASFHLDEAPVWDAAVQSGGTDVGEDLLGDSDLLWYDRSELGDLLRDRG</sequence>
<comment type="caution">
    <text evidence="1">The sequence shown here is derived from an EMBL/GenBank/DDBJ whole genome shotgun (WGS) entry which is preliminary data.</text>
</comment>
<protein>
    <submittedName>
        <fullName evidence="1">Uncharacterized protein</fullName>
    </submittedName>
</protein>
<evidence type="ECO:0000313" key="2">
    <source>
        <dbReference type="Proteomes" id="UP001498238"/>
    </source>
</evidence>
<dbReference type="Pfam" id="PF21853">
    <property type="entry name" value="DUF6912"/>
    <property type="match status" value="1"/>
</dbReference>
<name>A0ABP3C8V2_9MICO</name>
<dbReference type="RefSeq" id="WP_339393013.1">
    <property type="nucleotide sequence ID" value="NZ_BAAAAF010000007.1"/>
</dbReference>
<reference evidence="1 2" key="1">
    <citation type="submission" date="2024-01" db="EMBL/GenBank/DDBJ databases">
        <title>Characterization of antibiotic resistant novel bacterial strains and their environmental applications.</title>
        <authorList>
            <person name="Manzoor S."/>
            <person name="Abbas S."/>
            <person name="Arshad M."/>
            <person name="Ahmed I."/>
        </authorList>
    </citation>
    <scope>NUCLEOTIDE SEQUENCE [LARGE SCALE GENOMIC DNA]</scope>
    <source>
        <strain evidence="1 2">NCCP-602</strain>
    </source>
</reference>
<dbReference type="InterPro" id="IPR054206">
    <property type="entry name" value="DUF6912"/>
</dbReference>
<organism evidence="1 2">
    <name type="scientific">Brevibacterium metallidurans</name>
    <dbReference type="NCBI Taxonomy" id="1482676"/>
    <lineage>
        <taxon>Bacteria</taxon>
        <taxon>Bacillati</taxon>
        <taxon>Actinomycetota</taxon>
        <taxon>Actinomycetes</taxon>
        <taxon>Micrococcales</taxon>
        <taxon>Brevibacteriaceae</taxon>
        <taxon>Brevibacterium</taxon>
    </lineage>
</organism>
<keyword evidence="2" id="KW-1185">Reference proteome</keyword>
<proteinExistence type="predicted"/>